<comment type="caution">
    <text evidence="2">The sequence shown here is derived from an EMBL/GenBank/DDBJ whole genome shotgun (WGS) entry which is preliminary data.</text>
</comment>
<evidence type="ECO:0000313" key="2">
    <source>
        <dbReference type="EMBL" id="KAK2116977.1"/>
    </source>
</evidence>
<dbReference type="PRINTS" id="PR01619">
    <property type="entry name" value="GABAARALPHA6"/>
</dbReference>
<gene>
    <name evidence="2" type="primary">GABRA6</name>
    <name evidence="2" type="ORF">P7K49_003863</name>
</gene>
<evidence type="ECO:0000256" key="1">
    <source>
        <dbReference type="SAM" id="SignalP"/>
    </source>
</evidence>
<dbReference type="EMBL" id="JASSZA010000002">
    <property type="protein sequence ID" value="KAK2116977.1"/>
    <property type="molecule type" value="Genomic_DNA"/>
</dbReference>
<proteinExistence type="predicted"/>
<name>A0ABQ9W991_SAGOE</name>
<sequence length="63" mass="7290">MASPLPWLCIILWLENALGKLEDEGNLYSENISRILDNLLEGYDNRLRPGFGDNVHFEEKKDN</sequence>
<evidence type="ECO:0000313" key="3">
    <source>
        <dbReference type="Proteomes" id="UP001266305"/>
    </source>
</evidence>
<feature type="signal peptide" evidence="1">
    <location>
        <begin position="1"/>
        <end position="19"/>
    </location>
</feature>
<dbReference type="Proteomes" id="UP001266305">
    <property type="component" value="Unassembled WGS sequence"/>
</dbReference>
<protein>
    <submittedName>
        <fullName evidence="2">Gamma-aminobutyric acid receptor subunit alpha-6</fullName>
    </submittedName>
</protein>
<dbReference type="InterPro" id="IPR005436">
    <property type="entry name" value="GABBAa6_rcpt"/>
</dbReference>
<organism evidence="2 3">
    <name type="scientific">Saguinus oedipus</name>
    <name type="common">Cotton-top tamarin</name>
    <name type="synonym">Oedipomidas oedipus</name>
    <dbReference type="NCBI Taxonomy" id="9490"/>
    <lineage>
        <taxon>Eukaryota</taxon>
        <taxon>Metazoa</taxon>
        <taxon>Chordata</taxon>
        <taxon>Craniata</taxon>
        <taxon>Vertebrata</taxon>
        <taxon>Euteleostomi</taxon>
        <taxon>Mammalia</taxon>
        <taxon>Eutheria</taxon>
        <taxon>Euarchontoglires</taxon>
        <taxon>Primates</taxon>
        <taxon>Haplorrhini</taxon>
        <taxon>Platyrrhini</taxon>
        <taxon>Cebidae</taxon>
        <taxon>Callitrichinae</taxon>
        <taxon>Saguinus</taxon>
    </lineage>
</organism>
<keyword evidence="1" id="KW-0732">Signal</keyword>
<keyword evidence="3" id="KW-1185">Reference proteome</keyword>
<accession>A0ABQ9W991</accession>
<reference evidence="2 3" key="1">
    <citation type="submission" date="2023-05" db="EMBL/GenBank/DDBJ databases">
        <title>B98-5 Cell Line De Novo Hybrid Assembly: An Optical Mapping Approach.</title>
        <authorList>
            <person name="Kananen K."/>
            <person name="Auerbach J.A."/>
            <person name="Kautto E."/>
            <person name="Blachly J.S."/>
        </authorList>
    </citation>
    <scope>NUCLEOTIDE SEQUENCE [LARGE SCALE GENOMIC DNA]</scope>
    <source>
        <strain evidence="2">B95-8</strain>
        <tissue evidence="2">Cell line</tissue>
    </source>
</reference>
<feature type="chain" id="PRO_5045239669" evidence="1">
    <location>
        <begin position="20"/>
        <end position="63"/>
    </location>
</feature>
<keyword evidence="2" id="KW-0675">Receptor</keyword>